<comment type="caution">
    <text evidence="1">The sequence shown here is derived from an EMBL/GenBank/DDBJ whole genome shotgun (WGS) entry which is preliminary data.</text>
</comment>
<gene>
    <name evidence="1" type="ORF">HO133_004181</name>
</gene>
<reference evidence="1 2" key="1">
    <citation type="journal article" date="2020" name="Genomics">
        <title>Complete, high-quality genomes from long-read metagenomic sequencing of two wolf lichen thalli reveals enigmatic genome architecture.</title>
        <authorList>
            <person name="McKenzie S.K."/>
            <person name="Walston R.F."/>
            <person name="Allen J.L."/>
        </authorList>
    </citation>
    <scope>NUCLEOTIDE SEQUENCE [LARGE SCALE GENOMIC DNA]</scope>
    <source>
        <strain evidence="1">WasteWater1</strain>
    </source>
</reference>
<evidence type="ECO:0000313" key="2">
    <source>
        <dbReference type="Proteomes" id="UP000593566"/>
    </source>
</evidence>
<dbReference type="AlphaFoldDB" id="A0A8H6KZD9"/>
<sequence>MPPTSQAEYNSTQIPPCTSAVTVAASPLLELPMALRKRIISLVVVKNFYGNPIIFNRETGPYFPESKDEHLQPSLSRVCRQLRDEVLPIYYGENLFGVHIHRNSHVVEQDRPAFLRWLDTVGEKYVDRFVHFRFDVQVCGAAVQLHLLNGPRGYHVRRIAAKTEDRKAKVKKRVEALLEPVNERRVGGGICVEDIRGVEEKLQKMSKSRS</sequence>
<dbReference type="Proteomes" id="UP000593566">
    <property type="component" value="Unassembled WGS sequence"/>
</dbReference>
<accession>A0A8H6KZD9</accession>
<name>A0A8H6KZD9_9LECA</name>
<keyword evidence="2" id="KW-1185">Reference proteome</keyword>
<proteinExistence type="predicted"/>
<protein>
    <submittedName>
        <fullName evidence="1">Uncharacterized protein</fullName>
    </submittedName>
</protein>
<dbReference type="GeneID" id="59332590"/>
<dbReference type="EMBL" id="JACCJB010000002">
    <property type="protein sequence ID" value="KAF6229844.1"/>
    <property type="molecule type" value="Genomic_DNA"/>
</dbReference>
<dbReference type="RefSeq" id="XP_037157101.1">
    <property type="nucleotide sequence ID" value="XM_037295100.1"/>
</dbReference>
<evidence type="ECO:0000313" key="1">
    <source>
        <dbReference type="EMBL" id="KAF6229844.1"/>
    </source>
</evidence>
<organism evidence="1 2">
    <name type="scientific">Letharia lupina</name>
    <dbReference type="NCBI Taxonomy" id="560253"/>
    <lineage>
        <taxon>Eukaryota</taxon>
        <taxon>Fungi</taxon>
        <taxon>Dikarya</taxon>
        <taxon>Ascomycota</taxon>
        <taxon>Pezizomycotina</taxon>
        <taxon>Lecanoromycetes</taxon>
        <taxon>OSLEUM clade</taxon>
        <taxon>Lecanoromycetidae</taxon>
        <taxon>Lecanorales</taxon>
        <taxon>Lecanorineae</taxon>
        <taxon>Parmeliaceae</taxon>
        <taxon>Letharia</taxon>
    </lineage>
</organism>